<dbReference type="Proteomes" id="UP001597187">
    <property type="component" value="Unassembled WGS sequence"/>
</dbReference>
<organism evidence="2 3">
    <name type="scientific">Halomarina rubra</name>
    <dbReference type="NCBI Taxonomy" id="2071873"/>
    <lineage>
        <taxon>Archaea</taxon>
        <taxon>Methanobacteriati</taxon>
        <taxon>Methanobacteriota</taxon>
        <taxon>Stenosarchaea group</taxon>
        <taxon>Halobacteria</taxon>
        <taxon>Halobacteriales</taxon>
        <taxon>Natronomonadaceae</taxon>
        <taxon>Halomarina</taxon>
    </lineage>
</organism>
<feature type="compositionally biased region" description="Basic and acidic residues" evidence="1">
    <location>
        <begin position="101"/>
        <end position="110"/>
    </location>
</feature>
<accession>A0ABD6B1B8</accession>
<dbReference type="RefSeq" id="WP_250875467.1">
    <property type="nucleotide sequence ID" value="NZ_JALXFV010000008.1"/>
</dbReference>
<comment type="caution">
    <text evidence="2">The sequence shown here is derived from an EMBL/GenBank/DDBJ whole genome shotgun (WGS) entry which is preliminary data.</text>
</comment>
<proteinExistence type="predicted"/>
<dbReference type="Pfam" id="PF19113">
    <property type="entry name" value="DUF5799"/>
    <property type="match status" value="1"/>
</dbReference>
<protein>
    <submittedName>
        <fullName evidence="2">DUF5799 family protein</fullName>
    </submittedName>
</protein>
<name>A0ABD6B1B8_9EURY</name>
<evidence type="ECO:0000256" key="1">
    <source>
        <dbReference type="SAM" id="MobiDB-lite"/>
    </source>
</evidence>
<keyword evidence="3" id="KW-1185">Reference proteome</keyword>
<dbReference type="InterPro" id="IPR043821">
    <property type="entry name" value="DUF5799"/>
</dbReference>
<dbReference type="AlphaFoldDB" id="A0ABD6B1B8"/>
<reference evidence="2 3" key="1">
    <citation type="journal article" date="2019" name="Int. J. Syst. Evol. Microbiol.">
        <title>The Global Catalogue of Microorganisms (GCM) 10K type strain sequencing project: providing services to taxonomists for standard genome sequencing and annotation.</title>
        <authorList>
            <consortium name="The Broad Institute Genomics Platform"/>
            <consortium name="The Broad Institute Genome Sequencing Center for Infectious Disease"/>
            <person name="Wu L."/>
            <person name="Ma J."/>
        </authorList>
    </citation>
    <scope>NUCLEOTIDE SEQUENCE [LARGE SCALE GENOMIC DNA]</scope>
    <source>
        <strain evidence="2 3">CGMCC 1.12563</strain>
    </source>
</reference>
<gene>
    <name evidence="2" type="ORF">ACFSBT_19940</name>
</gene>
<feature type="region of interest" description="Disordered" evidence="1">
    <location>
        <begin position="74"/>
        <end position="110"/>
    </location>
</feature>
<dbReference type="EMBL" id="JBHUDC010000008">
    <property type="protein sequence ID" value="MFD1515555.1"/>
    <property type="molecule type" value="Genomic_DNA"/>
</dbReference>
<evidence type="ECO:0000313" key="3">
    <source>
        <dbReference type="Proteomes" id="UP001597187"/>
    </source>
</evidence>
<sequence>MTWTDRLVGSRMAVDREFNDRVAESSLSPQEWSLVMTATEFRIADVDDPGAARLVGDTSKLDSVVPEMDRIAAEQPNADRNSGGGGMFGSIKNALGMGDDQEAKDAERKEAAESLVAEYTDRLQQRLEDRGRWEEIRQIAAEEQNRE</sequence>
<evidence type="ECO:0000313" key="2">
    <source>
        <dbReference type="EMBL" id="MFD1515555.1"/>
    </source>
</evidence>